<name>A0A166J025_9AGAM</name>
<dbReference type="Pfam" id="PF20151">
    <property type="entry name" value="DUF6533"/>
    <property type="match status" value="1"/>
</dbReference>
<dbReference type="EMBL" id="KV428005">
    <property type="protein sequence ID" value="KZT44243.1"/>
    <property type="molecule type" value="Genomic_DNA"/>
</dbReference>
<organism evidence="3 4">
    <name type="scientific">Sistotremastrum suecicum HHB10207 ss-3</name>
    <dbReference type="NCBI Taxonomy" id="1314776"/>
    <lineage>
        <taxon>Eukaryota</taxon>
        <taxon>Fungi</taxon>
        <taxon>Dikarya</taxon>
        <taxon>Basidiomycota</taxon>
        <taxon>Agaricomycotina</taxon>
        <taxon>Agaricomycetes</taxon>
        <taxon>Sistotremastrales</taxon>
        <taxon>Sistotremastraceae</taxon>
        <taxon>Sistotremastrum</taxon>
    </lineage>
</organism>
<proteinExistence type="predicted"/>
<dbReference type="AlphaFoldDB" id="A0A166J025"/>
<keyword evidence="1" id="KW-1133">Transmembrane helix</keyword>
<feature type="domain" description="DUF6533" evidence="2">
    <location>
        <begin position="21"/>
        <end position="64"/>
    </location>
</feature>
<dbReference type="STRING" id="1314776.A0A166J025"/>
<accession>A0A166J025</accession>
<protein>
    <recommendedName>
        <fullName evidence="2">DUF6533 domain-containing protein</fullName>
    </recommendedName>
</protein>
<dbReference type="InterPro" id="IPR045340">
    <property type="entry name" value="DUF6533"/>
</dbReference>
<feature type="transmembrane region" description="Helical" evidence="1">
    <location>
        <begin position="108"/>
        <end position="126"/>
    </location>
</feature>
<keyword evidence="1" id="KW-0472">Membrane</keyword>
<dbReference type="OrthoDB" id="3354157at2759"/>
<dbReference type="Proteomes" id="UP000076798">
    <property type="component" value="Unassembled WGS sequence"/>
</dbReference>
<evidence type="ECO:0000313" key="4">
    <source>
        <dbReference type="Proteomes" id="UP000076798"/>
    </source>
</evidence>
<evidence type="ECO:0000256" key="1">
    <source>
        <dbReference type="SAM" id="Phobius"/>
    </source>
</evidence>
<reference evidence="3 4" key="1">
    <citation type="journal article" date="2016" name="Mol. Biol. Evol.">
        <title>Comparative Genomics of Early-Diverging Mushroom-Forming Fungi Provides Insights into the Origins of Lignocellulose Decay Capabilities.</title>
        <authorList>
            <person name="Nagy L.G."/>
            <person name="Riley R."/>
            <person name="Tritt A."/>
            <person name="Adam C."/>
            <person name="Daum C."/>
            <person name="Floudas D."/>
            <person name="Sun H."/>
            <person name="Yadav J.S."/>
            <person name="Pangilinan J."/>
            <person name="Larsson K.H."/>
            <person name="Matsuura K."/>
            <person name="Barry K."/>
            <person name="Labutti K."/>
            <person name="Kuo R."/>
            <person name="Ohm R.A."/>
            <person name="Bhattacharya S.S."/>
            <person name="Shirouzu T."/>
            <person name="Yoshinaga Y."/>
            <person name="Martin F.M."/>
            <person name="Grigoriev I.V."/>
            <person name="Hibbett D.S."/>
        </authorList>
    </citation>
    <scope>NUCLEOTIDE SEQUENCE [LARGE SCALE GENOMIC DNA]</scope>
    <source>
        <strain evidence="3 4">HHB10207 ss-3</strain>
    </source>
</reference>
<keyword evidence="1" id="KW-0812">Transmembrane</keyword>
<evidence type="ECO:0000259" key="2">
    <source>
        <dbReference type="Pfam" id="PF20151"/>
    </source>
</evidence>
<gene>
    <name evidence="3" type="ORF">SISSUDRAFT_1116013</name>
</gene>
<sequence length="311" mass="35061">MNWDTIHTIQLLLASKHSIHASFTVLMWDHMAQVITLDQEVTRIWKQPWNGGKLLFLLNRYLSPTQYLLQLFALDLPAFSGPRCPKVYRLSFATAVYATASKVHVHLVTPWIADSIILVLTLWKIGELRRHSPIKLPLIHVLARDGILWYGVIVAIDTINVLIYLLCPSGVKPMGGAFCETCMTIMISRLQLNLRAPEVVYKNNSSAYPDATTVKRHGSNLTTINTIQSYEDVANVRSRRSPDRWLALRTVFRGTTASLGAHVDMDNFALAHFTSAGEEDYNNHQGRDEIELRSIESGYRGQIVVGPPLKD</sequence>
<feature type="transmembrane region" description="Helical" evidence="1">
    <location>
        <begin position="147"/>
        <end position="166"/>
    </location>
</feature>
<evidence type="ECO:0000313" key="3">
    <source>
        <dbReference type="EMBL" id="KZT44243.1"/>
    </source>
</evidence>
<keyword evidence="4" id="KW-1185">Reference proteome</keyword>